<keyword evidence="3" id="KW-0808">Transferase</keyword>
<keyword evidence="4" id="KW-1185">Reference proteome</keyword>
<dbReference type="SUPFAM" id="SSF53756">
    <property type="entry name" value="UDP-Glycosyltransferase/glycogen phosphorylase"/>
    <property type="match status" value="1"/>
</dbReference>
<dbReference type="OrthoDB" id="185319at2"/>
<feature type="domain" description="Glycosyl transferase family 1" evidence="1">
    <location>
        <begin position="214"/>
        <end position="378"/>
    </location>
</feature>
<dbReference type="PANTHER" id="PTHR45947">
    <property type="entry name" value="SULFOQUINOVOSYL TRANSFERASE SQD2"/>
    <property type="match status" value="1"/>
</dbReference>
<dbReference type="InterPro" id="IPR001296">
    <property type="entry name" value="Glyco_trans_1"/>
</dbReference>
<organism evidence="3 4">
    <name type="scientific">Blastochloris tepida</name>
    <dbReference type="NCBI Taxonomy" id="2233851"/>
    <lineage>
        <taxon>Bacteria</taxon>
        <taxon>Pseudomonadati</taxon>
        <taxon>Pseudomonadota</taxon>
        <taxon>Alphaproteobacteria</taxon>
        <taxon>Hyphomicrobiales</taxon>
        <taxon>Blastochloridaceae</taxon>
        <taxon>Blastochloris</taxon>
    </lineage>
</organism>
<evidence type="ECO:0000259" key="2">
    <source>
        <dbReference type="Pfam" id="PF13579"/>
    </source>
</evidence>
<feature type="domain" description="Glycosyltransferase subfamily 4-like N-terminal" evidence="2">
    <location>
        <begin position="20"/>
        <end position="197"/>
    </location>
</feature>
<accession>A0A348G2T4</accession>
<evidence type="ECO:0000313" key="3">
    <source>
        <dbReference type="EMBL" id="BBF93867.1"/>
    </source>
</evidence>
<dbReference type="EMBL" id="AP018907">
    <property type="protein sequence ID" value="BBF93867.1"/>
    <property type="molecule type" value="Genomic_DNA"/>
</dbReference>
<dbReference type="RefSeq" id="WP_126401044.1">
    <property type="nucleotide sequence ID" value="NZ_AP018907.1"/>
</dbReference>
<proteinExistence type="predicted"/>
<evidence type="ECO:0000313" key="4">
    <source>
        <dbReference type="Proteomes" id="UP000266934"/>
    </source>
</evidence>
<dbReference type="Pfam" id="PF00534">
    <property type="entry name" value="Glycos_transf_1"/>
    <property type="match status" value="1"/>
</dbReference>
<dbReference type="GO" id="GO:0016758">
    <property type="term" value="F:hexosyltransferase activity"/>
    <property type="evidence" value="ECO:0007669"/>
    <property type="project" value="TreeGrafter"/>
</dbReference>
<reference evidence="3 4" key="1">
    <citation type="submission" date="2018-08" db="EMBL/GenBank/DDBJ databases">
        <title>Complete genome sequencing of Blastochloris tepida GI.</title>
        <authorList>
            <person name="Tsukatani Y."/>
            <person name="Mori H."/>
        </authorList>
    </citation>
    <scope>NUCLEOTIDE SEQUENCE [LARGE SCALE GENOMIC DNA]</scope>
    <source>
        <strain evidence="3 4">GI</strain>
    </source>
</reference>
<dbReference type="Pfam" id="PF13579">
    <property type="entry name" value="Glyco_trans_4_4"/>
    <property type="match status" value="1"/>
</dbReference>
<evidence type="ECO:0000259" key="1">
    <source>
        <dbReference type="Pfam" id="PF00534"/>
    </source>
</evidence>
<dbReference type="Gene3D" id="3.40.50.2000">
    <property type="entry name" value="Glycogen Phosphorylase B"/>
    <property type="match status" value="2"/>
</dbReference>
<dbReference type="CDD" id="cd03794">
    <property type="entry name" value="GT4_WbuB-like"/>
    <property type="match status" value="1"/>
</dbReference>
<dbReference type="AlphaFoldDB" id="A0A348G2T4"/>
<dbReference type="PANTHER" id="PTHR45947:SF3">
    <property type="entry name" value="SULFOQUINOVOSYL TRANSFERASE SQD2"/>
    <property type="match status" value="1"/>
</dbReference>
<dbReference type="InterPro" id="IPR050194">
    <property type="entry name" value="Glycosyltransferase_grp1"/>
</dbReference>
<protein>
    <submittedName>
        <fullName evidence="3">Glycosyltransferase WbuB</fullName>
    </submittedName>
</protein>
<dbReference type="InterPro" id="IPR028098">
    <property type="entry name" value="Glyco_trans_4-like_N"/>
</dbReference>
<dbReference type="KEGG" id="blag:BLTE_25520"/>
<sequence length="416" mass="45318">MTRLIFINRFFHPDHSATSQIVSDLAFGLARDGRDVVIVTSRLRYDDPADVLPACETINGVRIRRVATTGFGRSGLVGRAVDYLSFYIAAFAVLAHEVRRGDIVVAKTDPPLISIVAAMVAKAKGARLLNWLQDLYPEVAAELGLKTFAGWRGAPLRALRTWSLRAATANVAIGERMAARLRSLSVAPETIQVIANWCDDAAIEPIDHADNSLRQEWQLGDRFVVGYSGNLGRAHEFETVLGAARELAGEPDIAFLVIGGGHGIERFRRAAANLPNVVFKPYQPRDRLAQSLGVSDVHWVSLRPEVEGLIVPSKVYGVLAAGRPILAVCDRDGEVARLVGRHDCGAQIDIGDSAELSQVIRHLRDARDETRRLGRNARVALEAHHTKTAMLATWTALLDAAATAPRPAAENVLHRA</sequence>
<dbReference type="Proteomes" id="UP000266934">
    <property type="component" value="Chromosome"/>
</dbReference>
<gene>
    <name evidence="3" type="primary">bme8</name>
    <name evidence="3" type="ORF">BLTE_25520</name>
</gene>
<name>A0A348G2T4_9HYPH</name>